<name>A0A1H5BVV5_9PSEU</name>
<evidence type="ECO:0000256" key="6">
    <source>
        <dbReference type="ARBA" id="ARBA00023136"/>
    </source>
</evidence>
<evidence type="ECO:0000256" key="5">
    <source>
        <dbReference type="ARBA" id="ARBA00022989"/>
    </source>
</evidence>
<comment type="subcellular location">
    <subcellularLocation>
        <location evidence="1 7">Cell membrane</location>
        <topology evidence="1 7">Multi-pass membrane protein</topology>
    </subcellularLocation>
</comment>
<evidence type="ECO:0000313" key="9">
    <source>
        <dbReference type="EMBL" id="SED58150.1"/>
    </source>
</evidence>
<evidence type="ECO:0000256" key="1">
    <source>
        <dbReference type="ARBA" id="ARBA00004651"/>
    </source>
</evidence>
<dbReference type="PROSITE" id="PS50928">
    <property type="entry name" value="ABC_TM1"/>
    <property type="match status" value="1"/>
</dbReference>
<dbReference type="CDD" id="cd06261">
    <property type="entry name" value="TM_PBP2"/>
    <property type="match status" value="1"/>
</dbReference>
<dbReference type="EMBL" id="FNSO01000004">
    <property type="protein sequence ID" value="SED58150.1"/>
    <property type="molecule type" value="Genomic_DNA"/>
</dbReference>
<keyword evidence="4 7" id="KW-0812">Transmembrane</keyword>
<keyword evidence="6 7" id="KW-0472">Membrane</keyword>
<dbReference type="Proteomes" id="UP000199622">
    <property type="component" value="Unassembled WGS sequence"/>
</dbReference>
<evidence type="ECO:0000256" key="3">
    <source>
        <dbReference type="ARBA" id="ARBA00022475"/>
    </source>
</evidence>
<keyword evidence="5 7" id="KW-1133">Transmembrane helix</keyword>
<dbReference type="PANTHER" id="PTHR43163">
    <property type="entry name" value="DIPEPTIDE TRANSPORT SYSTEM PERMEASE PROTEIN DPPB-RELATED"/>
    <property type="match status" value="1"/>
</dbReference>
<proteinExistence type="inferred from homology"/>
<feature type="domain" description="ABC transmembrane type-1" evidence="8">
    <location>
        <begin position="105"/>
        <end position="333"/>
    </location>
</feature>
<dbReference type="SUPFAM" id="SSF161098">
    <property type="entry name" value="MetI-like"/>
    <property type="match status" value="1"/>
</dbReference>
<dbReference type="InterPro" id="IPR035906">
    <property type="entry name" value="MetI-like_sf"/>
</dbReference>
<dbReference type="Pfam" id="PF00528">
    <property type="entry name" value="BPD_transp_1"/>
    <property type="match status" value="1"/>
</dbReference>
<evidence type="ECO:0000256" key="4">
    <source>
        <dbReference type="ARBA" id="ARBA00022692"/>
    </source>
</evidence>
<feature type="transmembrane region" description="Helical" evidence="7">
    <location>
        <begin position="12"/>
        <end position="36"/>
    </location>
</feature>
<dbReference type="GO" id="GO:0005886">
    <property type="term" value="C:plasma membrane"/>
    <property type="evidence" value="ECO:0007669"/>
    <property type="project" value="UniProtKB-SubCell"/>
</dbReference>
<evidence type="ECO:0000256" key="2">
    <source>
        <dbReference type="ARBA" id="ARBA00022448"/>
    </source>
</evidence>
<dbReference type="AlphaFoldDB" id="A0A1H5BVV5"/>
<feature type="transmembrane region" description="Helical" evidence="7">
    <location>
        <begin position="111"/>
        <end position="132"/>
    </location>
</feature>
<evidence type="ECO:0000313" key="10">
    <source>
        <dbReference type="Proteomes" id="UP000199622"/>
    </source>
</evidence>
<accession>A0A1H5BVV5</accession>
<keyword evidence="2 7" id="KW-0813">Transport</keyword>
<dbReference type="PANTHER" id="PTHR43163:SF6">
    <property type="entry name" value="DIPEPTIDE TRANSPORT SYSTEM PERMEASE PROTEIN DPPB-RELATED"/>
    <property type="match status" value="1"/>
</dbReference>
<evidence type="ECO:0000256" key="7">
    <source>
        <dbReference type="RuleBase" id="RU363032"/>
    </source>
</evidence>
<protein>
    <submittedName>
        <fullName evidence="9">Peptide/nickel transport system permease protein</fullName>
    </submittedName>
</protein>
<feature type="transmembrane region" description="Helical" evidence="7">
    <location>
        <begin position="144"/>
        <end position="166"/>
    </location>
</feature>
<dbReference type="InterPro" id="IPR000515">
    <property type="entry name" value="MetI-like"/>
</dbReference>
<keyword evidence="10" id="KW-1185">Reference proteome</keyword>
<organism evidence="9 10">
    <name type="scientific">Amycolatopsis tolypomycina</name>
    <dbReference type="NCBI Taxonomy" id="208445"/>
    <lineage>
        <taxon>Bacteria</taxon>
        <taxon>Bacillati</taxon>
        <taxon>Actinomycetota</taxon>
        <taxon>Actinomycetes</taxon>
        <taxon>Pseudonocardiales</taxon>
        <taxon>Pseudonocardiaceae</taxon>
        <taxon>Amycolatopsis</taxon>
    </lineage>
</organism>
<dbReference type="GO" id="GO:0055085">
    <property type="term" value="P:transmembrane transport"/>
    <property type="evidence" value="ECO:0007669"/>
    <property type="project" value="InterPro"/>
</dbReference>
<dbReference type="STRING" id="208445.SAMN04489727_8455"/>
<keyword evidence="3" id="KW-1003">Cell membrane</keyword>
<feature type="transmembrane region" description="Helical" evidence="7">
    <location>
        <begin position="310"/>
        <end position="336"/>
    </location>
</feature>
<sequence>MRSSSLNLVIYILRRLAISIPVLLVGTFLSFVMVAATGDPLGELRHNPNISKEALDSLAHKLGLDQGIVPRYFTWLGDFLSGDWGTSIAQGNALQPVAPKVMAAFGVTFKLVVGAEILALVIGIIVGVLAAVKQYSIVDYLATTLAFLLFSMPIFCVAIVLKSYAIEINGWVRDLGLTDILGNPWLRTTSPEQLKTDGVGDFIASTIGAYLLPTLSIMAISFAAYSRFQRASMLEVMNSDYVRTARAKGLGNGRVIFRHAFRNALIPVTTLFSVNFGSVLAGAIITETVFNWHGMGTLLVEAVNKNDTQVMMGWLVVIATSVIVANLIADLVYGILDPRIRVG</sequence>
<evidence type="ECO:0000259" key="8">
    <source>
        <dbReference type="PROSITE" id="PS50928"/>
    </source>
</evidence>
<feature type="transmembrane region" description="Helical" evidence="7">
    <location>
        <begin position="202"/>
        <end position="225"/>
    </location>
</feature>
<gene>
    <name evidence="9" type="ORF">SAMN04489727_8455</name>
</gene>
<reference evidence="10" key="1">
    <citation type="submission" date="2016-10" db="EMBL/GenBank/DDBJ databases">
        <authorList>
            <person name="Varghese N."/>
            <person name="Submissions S."/>
        </authorList>
    </citation>
    <scope>NUCLEOTIDE SEQUENCE [LARGE SCALE GENOMIC DNA]</scope>
    <source>
        <strain evidence="10">DSM 44544</strain>
    </source>
</reference>
<comment type="similarity">
    <text evidence="7">Belongs to the binding-protein-dependent transport system permease family.</text>
</comment>
<dbReference type="Gene3D" id="1.10.3720.10">
    <property type="entry name" value="MetI-like"/>
    <property type="match status" value="1"/>
</dbReference>
<feature type="transmembrane region" description="Helical" evidence="7">
    <location>
        <begin position="264"/>
        <end position="290"/>
    </location>
</feature>